<feature type="region of interest" description="Disordered" evidence="1">
    <location>
        <begin position="119"/>
        <end position="163"/>
    </location>
</feature>
<feature type="compositionally biased region" description="Low complexity" evidence="1">
    <location>
        <begin position="60"/>
        <end position="71"/>
    </location>
</feature>
<feature type="region of interest" description="Disordered" evidence="1">
    <location>
        <begin position="45"/>
        <end position="86"/>
    </location>
</feature>
<feature type="region of interest" description="Disordered" evidence="1">
    <location>
        <begin position="181"/>
        <end position="239"/>
    </location>
</feature>
<evidence type="ECO:0008006" key="4">
    <source>
        <dbReference type="Google" id="ProtNLM"/>
    </source>
</evidence>
<name>A0A401KEB3_ASPAW</name>
<accession>A0A401KEB3</accession>
<comment type="caution">
    <text evidence="2">The sequence shown here is derived from an EMBL/GenBank/DDBJ whole genome shotgun (WGS) entry which is preliminary data.</text>
</comment>
<feature type="compositionally biased region" description="Polar residues" evidence="1">
    <location>
        <begin position="119"/>
        <end position="137"/>
    </location>
</feature>
<feature type="compositionally biased region" description="Polar residues" evidence="1">
    <location>
        <begin position="447"/>
        <end position="498"/>
    </location>
</feature>
<feature type="compositionally biased region" description="Low complexity" evidence="1">
    <location>
        <begin position="509"/>
        <end position="520"/>
    </location>
</feature>
<dbReference type="EMBL" id="BDHI01000001">
    <property type="protein sequence ID" value="GCB17627.1"/>
    <property type="molecule type" value="Genomic_DNA"/>
</dbReference>
<feature type="compositionally biased region" description="Polar residues" evidence="1">
    <location>
        <begin position="794"/>
        <end position="812"/>
    </location>
</feature>
<feature type="compositionally biased region" description="Low complexity" evidence="1">
    <location>
        <begin position="190"/>
        <end position="230"/>
    </location>
</feature>
<feature type="compositionally biased region" description="Polar residues" evidence="1">
    <location>
        <begin position="592"/>
        <end position="602"/>
    </location>
</feature>
<feature type="compositionally biased region" description="Polar residues" evidence="1">
    <location>
        <begin position="626"/>
        <end position="636"/>
    </location>
</feature>
<organism evidence="2 3">
    <name type="scientific">Aspergillus awamori</name>
    <name type="common">Black koji mold</name>
    <dbReference type="NCBI Taxonomy" id="105351"/>
    <lineage>
        <taxon>Eukaryota</taxon>
        <taxon>Fungi</taxon>
        <taxon>Dikarya</taxon>
        <taxon>Ascomycota</taxon>
        <taxon>Pezizomycotina</taxon>
        <taxon>Eurotiomycetes</taxon>
        <taxon>Eurotiomycetidae</taxon>
        <taxon>Eurotiales</taxon>
        <taxon>Aspergillaceae</taxon>
        <taxon>Aspergillus</taxon>
    </lineage>
</organism>
<dbReference type="AlphaFoldDB" id="A0A401KEB3"/>
<feature type="compositionally biased region" description="Low complexity" evidence="1">
    <location>
        <begin position="931"/>
        <end position="947"/>
    </location>
</feature>
<feature type="compositionally biased region" description="Low complexity" evidence="1">
    <location>
        <begin position="642"/>
        <end position="653"/>
    </location>
</feature>
<feature type="compositionally biased region" description="Basic and acidic residues" evidence="1">
    <location>
        <begin position="576"/>
        <end position="591"/>
    </location>
</feature>
<evidence type="ECO:0000313" key="3">
    <source>
        <dbReference type="Proteomes" id="UP000286921"/>
    </source>
</evidence>
<reference evidence="2 3" key="1">
    <citation type="submission" date="2016-09" db="EMBL/GenBank/DDBJ databases">
        <title>Aspergillus awamori IFM 58123T.</title>
        <authorList>
            <person name="Kusuya Y."/>
            <person name="Shimizu M."/>
            <person name="Takahashi H."/>
            <person name="Yaguchi T."/>
        </authorList>
    </citation>
    <scope>NUCLEOTIDE SEQUENCE [LARGE SCALE GENOMIC DNA]</scope>
    <source>
        <strain evidence="2 3">IFM 58123</strain>
    </source>
</reference>
<proteinExistence type="predicted"/>
<protein>
    <recommendedName>
        <fullName evidence="4">LPXTG-motif cell wall anchor domain protein</fullName>
    </recommendedName>
</protein>
<evidence type="ECO:0000313" key="2">
    <source>
        <dbReference type="EMBL" id="GCB17627.1"/>
    </source>
</evidence>
<feature type="compositionally biased region" description="Basic and acidic residues" evidence="1">
    <location>
        <begin position="543"/>
        <end position="556"/>
    </location>
</feature>
<gene>
    <name evidence="2" type="ORF">AAWM_00512</name>
</gene>
<feature type="compositionally biased region" description="Low complexity" evidence="1">
    <location>
        <begin position="563"/>
        <end position="574"/>
    </location>
</feature>
<keyword evidence="3" id="KW-1185">Reference proteome</keyword>
<dbReference type="Proteomes" id="UP000286921">
    <property type="component" value="Unassembled WGS sequence"/>
</dbReference>
<feature type="compositionally biased region" description="Polar residues" evidence="1">
    <location>
        <begin position="822"/>
        <end position="851"/>
    </location>
</feature>
<feature type="region of interest" description="Disordered" evidence="1">
    <location>
        <begin position="759"/>
        <end position="952"/>
    </location>
</feature>
<evidence type="ECO:0000256" key="1">
    <source>
        <dbReference type="SAM" id="MobiDB-lite"/>
    </source>
</evidence>
<feature type="region of interest" description="Disordered" evidence="1">
    <location>
        <begin position="620"/>
        <end position="674"/>
    </location>
</feature>
<sequence length="1064" mass="114517">MLFSGLTPPPSLSVPLSLSLFCSFSPLASFDPVLDQLKQLQMSPDAAGAGNAASPPPLPSTSSSSSFSSSPADHRFNTRRRRKTESAVHPLIHVSLEDPSASLCRRSIVNRARTITFSAGATSESNPNLTESSSPQRVTRPDGSPRTPPESQGSQPRARVLAPSLRSSAVATMMLRADDPRDAGKAAALTSPSAGASDSPSAPTTTTPSASIASSSPSASTPVASHLPSSSVPPVPRLPQSRFSFEYQYPLRKRALTSHLSAAASVLNGDDTPPGPDPSPTPQRTFLYDSPRRSVPNFHLSHLRDQALLNSQPPSPRRALEKESDAALPLDANSTVRVLSPNATKRRKSSLYAQQSISDVNSIMPSSTVTYSQGRLLADERNRAMNGLDRQGDGNKTPVADDFRSKSEDVFLNIARSDSDRRESLGRSELRRTDQAIVTNLQSRFRMSGSALRSPTSRVAEQTPSPEQLRLNTYDSPLHSQNDPPSTPHTSVPYSYSASAHPLDEHSRSSSLAYASGSRSTIGLPRSRLGRTSPEPSPYSPESHLERRGSLHESRAYRHSALSTIRSSRQPSSSEATERARYEPDRSRQDGTESTLSTNAPSTVWDELEDLKSRIKKLELTGKLPPSSQEAISSASGDRPRTATTTVTTVSSSPKRGRKSSIATGDLDQNAAPSPVHPLLQSALTKSKEVLGNEVYAALEVTVTDALALSTLLSSSKAPSGGVSIVNGYLPSDRHARRKADSVCRSLTELCLALSDDQLRRQPSSALEGKADDQQTNGHNDDDTITPTPPYRRSTIQEPESLSRRQSNSRVTSRLEARRASMANNAAPDNQSNNKGTDLSSEAKLTQSPGSSAPVRRLSRLSTSLRTKRVHTDDDNAPDQSPQARSIQRSMTDITNPAATYRVSPRQRISHGYTASQSIPDSSPERNVRYSTPSQPSQLPQPRTPTLSQSAIPLRRSILTPSYVPATSRSNIQAGSRRYGLSPGIGSAALGGEMPAEDAMSTTPRQEPSQTRIIAPSQKLAASYTPIAQNRLRANSLGARRFGLRQRPMAVSDEAVNGLDQRVD</sequence>
<feature type="region of interest" description="Disordered" evidence="1">
    <location>
        <begin position="447"/>
        <end position="602"/>
    </location>
</feature>
<feature type="compositionally biased region" description="Polar residues" evidence="1">
    <location>
        <begin position="878"/>
        <end position="898"/>
    </location>
</feature>
<feature type="region of interest" description="Disordered" evidence="1">
    <location>
        <begin position="265"/>
        <end position="328"/>
    </location>
</feature>